<name>A0ABT8TB82_9BACT</name>
<evidence type="ECO:0000313" key="2">
    <source>
        <dbReference type="Proteomes" id="UP001171111"/>
    </source>
</evidence>
<accession>A0ABT8TB82</accession>
<gene>
    <name evidence="1" type="ORF">Q2362_03280</name>
</gene>
<evidence type="ECO:0000313" key="1">
    <source>
        <dbReference type="EMBL" id="MDO2409122.1"/>
    </source>
</evidence>
<dbReference type="SUPFAM" id="SSF75169">
    <property type="entry name" value="DsrEFH-like"/>
    <property type="match status" value="1"/>
</dbReference>
<sequence length="109" mass="11821">MKSLIYLNELRAGSGEVGEALLAKFLLAFLQAENKPQYVICVNEAVRLSTERGRVGYAALKELEHAGLKVLSCGTCLEAYKLTDKLSIGVISNAVEIANLLSSHKQITL</sequence>
<dbReference type="RefSeq" id="WP_302243948.1">
    <property type="nucleotide sequence ID" value="NZ_JAULJQ010000003.1"/>
</dbReference>
<evidence type="ECO:0008006" key="3">
    <source>
        <dbReference type="Google" id="ProtNLM"/>
    </source>
</evidence>
<organism evidence="1 2">
    <name type="scientific">Campylobacter magnus</name>
    <dbReference type="NCBI Taxonomy" id="3026462"/>
    <lineage>
        <taxon>Bacteria</taxon>
        <taxon>Pseudomonadati</taxon>
        <taxon>Campylobacterota</taxon>
        <taxon>Epsilonproteobacteria</taxon>
        <taxon>Campylobacterales</taxon>
        <taxon>Campylobacteraceae</taxon>
        <taxon>Campylobacter</taxon>
    </lineage>
</organism>
<proteinExistence type="predicted"/>
<reference evidence="1 2" key="1">
    <citation type="submission" date="2023-06" db="EMBL/GenBank/DDBJ databases">
        <title>Campylobacter magnum sp. nov., isolated from cecal contents of domestic pigs (Sus scrofa domesticus).</title>
        <authorList>
            <person name="Papic B."/>
            <person name="Gruntar I."/>
        </authorList>
    </citation>
    <scope>NUCLEOTIDE SEQUENCE [LARGE SCALE GENOMIC DNA]</scope>
    <source>
        <strain evidence="2">34484-21</strain>
    </source>
</reference>
<dbReference type="InterPro" id="IPR027396">
    <property type="entry name" value="DsrEFH-like"/>
</dbReference>
<dbReference type="Proteomes" id="UP001171111">
    <property type="component" value="Unassembled WGS sequence"/>
</dbReference>
<comment type="caution">
    <text evidence="1">The sequence shown here is derived from an EMBL/GenBank/DDBJ whole genome shotgun (WGS) entry which is preliminary data.</text>
</comment>
<dbReference type="EMBL" id="JAULJQ010000003">
    <property type="protein sequence ID" value="MDO2409122.1"/>
    <property type="molecule type" value="Genomic_DNA"/>
</dbReference>
<keyword evidence="2" id="KW-1185">Reference proteome</keyword>
<protein>
    <recommendedName>
        <fullName evidence="3">Sulfurtransferase-like selenium metabolism protein YedF</fullName>
    </recommendedName>
</protein>